<dbReference type="AlphaFoldDB" id="A0A4V3BK63"/>
<evidence type="ECO:0000313" key="4">
    <source>
        <dbReference type="Proteomes" id="UP000295764"/>
    </source>
</evidence>
<reference evidence="3 4" key="1">
    <citation type="submission" date="2019-03" db="EMBL/GenBank/DDBJ databases">
        <title>Genomic analyses of the natural microbiome of Caenorhabditis elegans.</title>
        <authorList>
            <person name="Samuel B."/>
        </authorList>
    </citation>
    <scope>NUCLEOTIDE SEQUENCE [LARGE SCALE GENOMIC DNA]</scope>
    <source>
        <strain evidence="3 4">JUb65</strain>
    </source>
</reference>
<gene>
    <name evidence="3" type="ORF">EDF64_11729</name>
</gene>
<dbReference type="EMBL" id="SNVW01000017">
    <property type="protein sequence ID" value="TDN41632.1"/>
    <property type="molecule type" value="Genomic_DNA"/>
</dbReference>
<dbReference type="Proteomes" id="UP000295764">
    <property type="component" value="Unassembled WGS sequence"/>
</dbReference>
<feature type="compositionally biased region" description="Basic and acidic residues" evidence="1">
    <location>
        <begin position="91"/>
        <end position="111"/>
    </location>
</feature>
<accession>A0A4V3BK63</accession>
<feature type="region of interest" description="Disordered" evidence="1">
    <location>
        <begin position="91"/>
        <end position="115"/>
    </location>
</feature>
<organism evidence="3 4">
    <name type="scientific">Curtobacterium flaccumfaciens</name>
    <dbReference type="NCBI Taxonomy" id="2035"/>
    <lineage>
        <taxon>Bacteria</taxon>
        <taxon>Bacillati</taxon>
        <taxon>Actinomycetota</taxon>
        <taxon>Actinomycetes</taxon>
        <taxon>Micrococcales</taxon>
        <taxon>Microbacteriaceae</taxon>
        <taxon>Curtobacterium</taxon>
    </lineage>
</organism>
<comment type="caution">
    <text evidence="3">The sequence shown here is derived from an EMBL/GenBank/DDBJ whole genome shotgun (WGS) entry which is preliminary data.</text>
</comment>
<dbReference type="PROSITE" id="PS51257">
    <property type="entry name" value="PROKAR_LIPOPROTEIN"/>
    <property type="match status" value="1"/>
</dbReference>
<evidence type="ECO:0000313" key="3">
    <source>
        <dbReference type="EMBL" id="TDN41632.1"/>
    </source>
</evidence>
<evidence type="ECO:0008006" key="5">
    <source>
        <dbReference type="Google" id="ProtNLM"/>
    </source>
</evidence>
<keyword evidence="2" id="KW-0732">Signal</keyword>
<protein>
    <recommendedName>
        <fullName evidence="5">Lipoprotein</fullName>
    </recommendedName>
</protein>
<evidence type="ECO:0000256" key="2">
    <source>
        <dbReference type="SAM" id="SignalP"/>
    </source>
</evidence>
<sequence length="203" mass="22147">MRRRTCWASSLLLTVVVLSGCAGAPDGTSGADSPEAGDYSAAGPWAGEFAEAAAADLSDYQSRIIEDGEITAAELLEAQARASACMEDLGHRYTTSDDGRSESEPLPGHEDDGVDTVNGYMVRCSGTYDSTVTQLFNEIRRNPEKQDEAEISVACLRAAGLVDRGYTERRWRDEYDAGVFSFDEWSADAVQCREDPLGLWRDR</sequence>
<name>A0A4V3BK63_9MICO</name>
<feature type="signal peptide" evidence="2">
    <location>
        <begin position="1"/>
        <end position="24"/>
    </location>
</feature>
<evidence type="ECO:0000256" key="1">
    <source>
        <dbReference type="SAM" id="MobiDB-lite"/>
    </source>
</evidence>
<feature type="chain" id="PRO_5020521510" description="Lipoprotein" evidence="2">
    <location>
        <begin position="25"/>
        <end position="203"/>
    </location>
</feature>
<proteinExistence type="predicted"/>
<dbReference type="RefSeq" id="WP_166645802.1">
    <property type="nucleotide sequence ID" value="NZ_SNVW01000017.1"/>
</dbReference>